<feature type="region of interest" description="Disordered" evidence="2">
    <location>
        <begin position="340"/>
        <end position="363"/>
    </location>
</feature>
<keyword evidence="1" id="KW-0408">Iron</keyword>
<dbReference type="OMA" id="WHRGYSG"/>
<organism evidence="4 5">
    <name type="scientific">Hermetia illucens</name>
    <name type="common">Black soldier fly</name>
    <dbReference type="NCBI Taxonomy" id="343691"/>
    <lineage>
        <taxon>Eukaryota</taxon>
        <taxon>Metazoa</taxon>
        <taxon>Ecdysozoa</taxon>
        <taxon>Arthropoda</taxon>
        <taxon>Hexapoda</taxon>
        <taxon>Insecta</taxon>
        <taxon>Pterygota</taxon>
        <taxon>Neoptera</taxon>
        <taxon>Endopterygota</taxon>
        <taxon>Diptera</taxon>
        <taxon>Brachycera</taxon>
        <taxon>Stratiomyomorpha</taxon>
        <taxon>Stratiomyidae</taxon>
        <taxon>Hermetiinae</taxon>
        <taxon>Hermetia</taxon>
    </lineage>
</organism>
<evidence type="ECO:0000313" key="4">
    <source>
        <dbReference type="EMBL" id="CAD7085109.1"/>
    </source>
</evidence>
<evidence type="ECO:0000256" key="2">
    <source>
        <dbReference type="SAM" id="MobiDB-lite"/>
    </source>
</evidence>
<keyword evidence="1" id="KW-0479">Metal-binding</keyword>
<name>A0A7R8UQF1_HERIL</name>
<dbReference type="InterPro" id="IPR050231">
    <property type="entry name" value="Iron_ascorbate_oxido_reductase"/>
</dbReference>
<evidence type="ECO:0000259" key="3">
    <source>
        <dbReference type="PROSITE" id="PS51471"/>
    </source>
</evidence>
<sequence length="387" mass="43141">MLKAKTGEEKMDTLLSKSQIPIIDLAHCGTEETPVKSVVIRVASQLHKALSDKGIAFLVNHGISEEKLKQAWQHLDDFCELPADVKQHYIKGVNECNGYTEPGQELTNETDPEPELRHAFNICTINARNLPEEPLPGFSDQIAGLAKDFKALAGFVLQSLAIGLELPQSFFLENHSRMLDGDLDNVSLLRLLYYPPVVEDDNKCEVMKGQCKYSYQRCASDNPDFQFHDDIRSEDDELAAGNSGLANGSKRTDRDTFTLLAQDSEGGLEVKLPESSKWKRVGHLPGAILIISGEILSVWTDAKYAAVSHRVVVPEQESLKSHGRHSIAFFCHPDNLTSISSADLPNHSSDQENDSKKKRKKSFKIAKDKVYSAYQSIKERFKEKNGS</sequence>
<protein>
    <recommendedName>
        <fullName evidence="3">Fe2OG dioxygenase domain-containing protein</fullName>
    </recommendedName>
</protein>
<dbReference type="PANTHER" id="PTHR47990">
    <property type="entry name" value="2-OXOGLUTARATE (2OG) AND FE(II)-DEPENDENT OXYGENASE SUPERFAMILY PROTEIN-RELATED"/>
    <property type="match status" value="1"/>
</dbReference>
<dbReference type="EMBL" id="LR899011">
    <property type="protein sequence ID" value="CAD7085109.1"/>
    <property type="molecule type" value="Genomic_DNA"/>
</dbReference>
<dbReference type="InterPro" id="IPR027443">
    <property type="entry name" value="IPNS-like_sf"/>
</dbReference>
<feature type="domain" description="Fe2OG dioxygenase" evidence="3">
    <location>
        <begin position="184"/>
        <end position="333"/>
    </location>
</feature>
<gene>
    <name evidence="4" type="ORF">HERILL_LOCUS7972</name>
</gene>
<reference evidence="4 5" key="1">
    <citation type="submission" date="2020-11" db="EMBL/GenBank/DDBJ databases">
        <authorList>
            <person name="Wallbank WR R."/>
            <person name="Pardo Diaz C."/>
            <person name="Kozak K."/>
            <person name="Martin S."/>
            <person name="Jiggins C."/>
            <person name="Moest M."/>
            <person name="Warren A I."/>
            <person name="Generalovic N T."/>
            <person name="Byers J.R.P. K."/>
            <person name="Montejo-Kovacevich G."/>
            <person name="Yen C E."/>
        </authorList>
    </citation>
    <scope>NUCLEOTIDE SEQUENCE [LARGE SCALE GENOMIC DNA]</scope>
</reference>
<dbReference type="Pfam" id="PF03171">
    <property type="entry name" value="2OG-FeII_Oxy"/>
    <property type="match status" value="1"/>
</dbReference>
<evidence type="ECO:0000256" key="1">
    <source>
        <dbReference type="RuleBase" id="RU003682"/>
    </source>
</evidence>
<dbReference type="InterPro" id="IPR026992">
    <property type="entry name" value="DIOX_N"/>
</dbReference>
<dbReference type="InterPro" id="IPR005123">
    <property type="entry name" value="Oxoglu/Fe-dep_dioxygenase_dom"/>
</dbReference>
<accession>A0A7R8UQF1</accession>
<dbReference type="InParanoid" id="A0A7R8UQF1"/>
<keyword evidence="5" id="KW-1185">Reference proteome</keyword>
<dbReference type="GO" id="GO:0016491">
    <property type="term" value="F:oxidoreductase activity"/>
    <property type="evidence" value="ECO:0007669"/>
    <property type="project" value="UniProtKB-KW"/>
</dbReference>
<proteinExistence type="inferred from homology"/>
<dbReference type="FunCoup" id="A0A7R8UQF1">
    <property type="interactions" value="1"/>
</dbReference>
<dbReference type="AlphaFoldDB" id="A0A7R8UQF1"/>
<dbReference type="SUPFAM" id="SSF51197">
    <property type="entry name" value="Clavaminate synthase-like"/>
    <property type="match status" value="1"/>
</dbReference>
<evidence type="ECO:0000313" key="5">
    <source>
        <dbReference type="Proteomes" id="UP000594454"/>
    </source>
</evidence>
<dbReference type="Proteomes" id="UP000594454">
    <property type="component" value="Chromosome 3"/>
</dbReference>
<dbReference type="OrthoDB" id="288590at2759"/>
<dbReference type="GO" id="GO:0046872">
    <property type="term" value="F:metal ion binding"/>
    <property type="evidence" value="ECO:0007669"/>
    <property type="project" value="UniProtKB-KW"/>
</dbReference>
<dbReference type="PROSITE" id="PS51471">
    <property type="entry name" value="FE2OG_OXY"/>
    <property type="match status" value="1"/>
</dbReference>
<dbReference type="InterPro" id="IPR044861">
    <property type="entry name" value="IPNS-like_FE2OG_OXY"/>
</dbReference>
<comment type="similarity">
    <text evidence="1">Belongs to the iron/ascorbate-dependent oxidoreductase family.</text>
</comment>
<keyword evidence="1" id="KW-0560">Oxidoreductase</keyword>
<dbReference type="Pfam" id="PF14226">
    <property type="entry name" value="DIOX_N"/>
    <property type="match status" value="1"/>
</dbReference>
<dbReference type="Gene3D" id="2.60.120.330">
    <property type="entry name" value="B-lactam Antibiotic, Isopenicillin N Synthase, Chain"/>
    <property type="match status" value="1"/>
</dbReference>